<feature type="region of interest" description="Disordered" evidence="1">
    <location>
        <begin position="202"/>
        <end position="226"/>
    </location>
</feature>
<sequence>MAQKILSALFIVIIAISLFLVVLKPVITSKYISVAKKYARGQYTCTLDSQGNHVAKLYKINNGEKTLVKTAISNSCIFSRPKVNAGFFVFAIGGGGGATPYESGNAGKIVSKHRAINKPVIVIKIGKGGHGTYVGENGTFIDSQDGYPTVIEDLKIIALGGAKSSRMTPLGSTPRIVEYHIPDKYHYLYDIPKSAKYGAGGQFDKHTKDTSARSNSGHSGAVVIQW</sequence>
<dbReference type="EMBL" id="DVOD01000019">
    <property type="protein sequence ID" value="HIU92030.1"/>
    <property type="molecule type" value="Genomic_DNA"/>
</dbReference>
<accession>A0A9D1MZI2</accession>
<gene>
    <name evidence="2" type="ORF">IAD26_02725</name>
</gene>
<organism evidence="2 3">
    <name type="scientific">Candidatus Limenecus avicola</name>
    <dbReference type="NCBI Taxonomy" id="2840847"/>
    <lineage>
        <taxon>Bacteria</taxon>
        <taxon>Bacillati</taxon>
        <taxon>Bacillota</taxon>
        <taxon>Clostridia</taxon>
        <taxon>Eubacteriales</taxon>
        <taxon>Clostridiaceae</taxon>
        <taxon>Clostridiaceae incertae sedis</taxon>
        <taxon>Candidatus Limenecus</taxon>
    </lineage>
</organism>
<proteinExistence type="predicted"/>
<evidence type="ECO:0000313" key="3">
    <source>
        <dbReference type="Proteomes" id="UP000886748"/>
    </source>
</evidence>
<evidence type="ECO:0000256" key="1">
    <source>
        <dbReference type="SAM" id="MobiDB-lite"/>
    </source>
</evidence>
<name>A0A9D1MZI2_9CLOT</name>
<comment type="caution">
    <text evidence="2">The sequence shown here is derived from an EMBL/GenBank/DDBJ whole genome shotgun (WGS) entry which is preliminary data.</text>
</comment>
<dbReference type="AlphaFoldDB" id="A0A9D1MZI2"/>
<evidence type="ECO:0000313" key="2">
    <source>
        <dbReference type="EMBL" id="HIU92030.1"/>
    </source>
</evidence>
<reference evidence="2" key="2">
    <citation type="journal article" date="2021" name="PeerJ">
        <title>Extensive microbial diversity within the chicken gut microbiome revealed by metagenomics and culture.</title>
        <authorList>
            <person name="Gilroy R."/>
            <person name="Ravi A."/>
            <person name="Getino M."/>
            <person name="Pursley I."/>
            <person name="Horton D.L."/>
            <person name="Alikhan N.F."/>
            <person name="Baker D."/>
            <person name="Gharbi K."/>
            <person name="Hall N."/>
            <person name="Watson M."/>
            <person name="Adriaenssens E.M."/>
            <person name="Foster-Nyarko E."/>
            <person name="Jarju S."/>
            <person name="Secka A."/>
            <person name="Antonio M."/>
            <person name="Oren A."/>
            <person name="Chaudhuri R.R."/>
            <person name="La Ragione R."/>
            <person name="Hildebrand F."/>
            <person name="Pallen M.J."/>
        </authorList>
    </citation>
    <scope>NUCLEOTIDE SEQUENCE</scope>
    <source>
        <strain evidence="2">CHK154-7741</strain>
    </source>
</reference>
<dbReference type="Proteomes" id="UP000886748">
    <property type="component" value="Unassembled WGS sequence"/>
</dbReference>
<protein>
    <submittedName>
        <fullName evidence="2">Uncharacterized protein</fullName>
    </submittedName>
</protein>
<reference evidence="2" key="1">
    <citation type="submission" date="2020-10" db="EMBL/GenBank/DDBJ databases">
        <authorList>
            <person name="Gilroy R."/>
        </authorList>
    </citation>
    <scope>NUCLEOTIDE SEQUENCE</scope>
    <source>
        <strain evidence="2">CHK154-7741</strain>
    </source>
</reference>